<evidence type="ECO:0000313" key="2">
    <source>
        <dbReference type="Proteomes" id="UP001147830"/>
    </source>
</evidence>
<gene>
    <name evidence="1" type="ORF">NYR02_00665</name>
</gene>
<dbReference type="Pfam" id="PF10772">
    <property type="entry name" value="Phage_HP1_Orf24"/>
    <property type="match status" value="1"/>
</dbReference>
<dbReference type="InterPro" id="IPR019708">
    <property type="entry name" value="Phage_HP1_Orf24"/>
</dbReference>
<comment type="caution">
    <text evidence="1">The sequence shown here is derived from an EMBL/GenBank/DDBJ whole genome shotgun (WGS) entry which is preliminary data.</text>
</comment>
<reference evidence="1" key="1">
    <citation type="journal article" date="2022" name="Front. Microbiol.">
        <title>Genome-based taxonomic rearrangement of Oceanobacter-related bacteria including the description of Thalassolituus hydrocarbonoclasticus sp. nov. and Thalassolituus pacificus sp. nov. and emended description of the genus Thalassolituus.</title>
        <authorList>
            <person name="Dong C."/>
            <person name="Wei L."/>
            <person name="Wang J."/>
            <person name="Lai Q."/>
            <person name="Huang Z."/>
            <person name="Shao Z."/>
        </authorList>
    </citation>
    <scope>NUCLEOTIDE SEQUENCE</scope>
    <source>
        <strain evidence="1">59MF3M-4</strain>
    </source>
</reference>
<dbReference type="EMBL" id="JAOANI010000002">
    <property type="protein sequence ID" value="MCT7357533.1"/>
    <property type="molecule type" value="Genomic_DNA"/>
</dbReference>
<accession>A0A9X2WBT6</accession>
<evidence type="ECO:0000313" key="1">
    <source>
        <dbReference type="EMBL" id="MCT7357533.1"/>
    </source>
</evidence>
<keyword evidence="2" id="KW-1185">Reference proteome</keyword>
<proteinExistence type="predicted"/>
<name>A0A9X2WBT6_9GAMM</name>
<sequence length="154" mass="16682">MSTNRINGKSFDIRVMGLMLHVESFNLSIEDNSTTAKNKGVPDGTLAGDVAASGEIELDIANFMILSAAARAAGSWRNIPTFPIDAYASGESSRGDELMHVRAHGCKLRISEVLSIDPNSTDKSKVKLPYDVTSPDFVWINGTPYVPGSEFELF</sequence>
<dbReference type="Proteomes" id="UP001147830">
    <property type="component" value="Unassembled WGS sequence"/>
</dbReference>
<dbReference type="AlphaFoldDB" id="A0A9X2WBT6"/>
<reference evidence="1" key="2">
    <citation type="submission" date="2022-08" db="EMBL/GenBank/DDBJ databases">
        <authorList>
            <person name="Dong C."/>
        </authorList>
    </citation>
    <scope>NUCLEOTIDE SEQUENCE</scope>
    <source>
        <strain evidence="1">59MF3M-4</strain>
    </source>
</reference>
<protein>
    <submittedName>
        <fullName evidence="1">DUF2597 family protein</fullName>
    </submittedName>
</protein>
<dbReference type="RefSeq" id="WP_260974466.1">
    <property type="nucleotide sequence ID" value="NZ_JAOANI010000002.1"/>
</dbReference>
<organism evidence="1 2">
    <name type="scientific">Thalassolituus pacificus</name>
    <dbReference type="NCBI Taxonomy" id="2975440"/>
    <lineage>
        <taxon>Bacteria</taxon>
        <taxon>Pseudomonadati</taxon>
        <taxon>Pseudomonadota</taxon>
        <taxon>Gammaproteobacteria</taxon>
        <taxon>Oceanospirillales</taxon>
        <taxon>Oceanospirillaceae</taxon>
        <taxon>Thalassolituus</taxon>
    </lineage>
</organism>